<proteinExistence type="predicted"/>
<keyword evidence="2" id="KW-0808">Transferase</keyword>
<dbReference type="GO" id="GO:0008168">
    <property type="term" value="F:methyltransferase activity"/>
    <property type="evidence" value="ECO:0007669"/>
    <property type="project" value="UniProtKB-KW"/>
</dbReference>
<dbReference type="NCBIfam" id="TIGR01444">
    <property type="entry name" value="fkbM_fam"/>
    <property type="match status" value="1"/>
</dbReference>
<evidence type="ECO:0000259" key="1">
    <source>
        <dbReference type="Pfam" id="PF05050"/>
    </source>
</evidence>
<evidence type="ECO:0000313" key="2">
    <source>
        <dbReference type="EMBL" id="EFW29375.1"/>
    </source>
</evidence>
<name>E7N3A0_9FIRM</name>
<accession>E7N3A0</accession>
<dbReference type="InterPro" id="IPR052514">
    <property type="entry name" value="SAM-dependent_MTase"/>
</dbReference>
<keyword evidence="3" id="KW-1185">Reference proteome</keyword>
<sequence length="366" mass="42165">MDFLVKSPNKMIGVLDELKENAQPLYLFGAGNCGKDYLNVLGEYGIEVEAFFDDDPRKQARGLCGKKVLPPEEMIEREGLILISVACTSPQLLIRRLERISPDLLKRIRWADFILWENGLDYYAYYTENANELEKVYGLLEDERSRTVFRNLLNYKISRDVRLIEEINDLSLCDQYFDMSILRFGQDEVFVDLGAYTGDTVNSFIKNVRAAGGSYAHIYAFEPNMDNFLELKKNTENYPNIACINKGTHSENTVLKFSPEWGHSSCFSENGDIEVPVCSLDTEIDSKVTFIKADIEGSELETLRGAENLIQAYKPTLAFCIYHKKEDIFRIPLYLHELNKNYKFYMRHYSEIPIESVVYAIDSDKI</sequence>
<dbReference type="Proteomes" id="UP000004633">
    <property type="component" value="Unassembled WGS sequence"/>
</dbReference>
<dbReference type="SUPFAM" id="SSF53335">
    <property type="entry name" value="S-adenosyl-L-methionine-dependent methyltransferases"/>
    <property type="match status" value="1"/>
</dbReference>
<dbReference type="STRING" id="749551.HMPREF9555_01475"/>
<dbReference type="Pfam" id="PF05050">
    <property type="entry name" value="Methyltransf_21"/>
    <property type="match status" value="1"/>
</dbReference>
<dbReference type="RefSeq" id="WP_009350134.1">
    <property type="nucleotide sequence ID" value="NZ_GL638138.1"/>
</dbReference>
<protein>
    <submittedName>
        <fullName evidence="2">Methyltransferase, FkbM family</fullName>
    </submittedName>
</protein>
<dbReference type="AlphaFoldDB" id="E7N3A0"/>
<reference evidence="2 3" key="1">
    <citation type="submission" date="2010-08" db="EMBL/GenBank/DDBJ databases">
        <authorList>
            <person name="Weinstock G."/>
            <person name="Sodergren E."/>
            <person name="Clifton S."/>
            <person name="Fulton L."/>
            <person name="Fulton B."/>
            <person name="Courtney L."/>
            <person name="Fronick C."/>
            <person name="Harrison M."/>
            <person name="Strong C."/>
            <person name="Farmer C."/>
            <person name="Delahaunty K."/>
            <person name="Markovic C."/>
            <person name="Hall O."/>
            <person name="Minx P."/>
            <person name="Tomlinson C."/>
            <person name="Mitreva M."/>
            <person name="Hou S."/>
            <person name="Chen J."/>
            <person name="Wollam A."/>
            <person name="Pepin K.H."/>
            <person name="Johnson M."/>
            <person name="Bhonagiri V."/>
            <person name="Zhang X."/>
            <person name="Suruliraj S."/>
            <person name="Warren W."/>
            <person name="Chinwalla A."/>
            <person name="Mardis E.R."/>
            <person name="Wilson R.K."/>
        </authorList>
    </citation>
    <scope>NUCLEOTIDE SEQUENCE [LARGE SCALE GENOMIC DNA]</scope>
    <source>
        <strain evidence="2 3">F0399</strain>
    </source>
</reference>
<gene>
    <name evidence="2" type="ORF">HMPREF9555_01475</name>
</gene>
<dbReference type="PANTHER" id="PTHR34203">
    <property type="entry name" value="METHYLTRANSFERASE, FKBM FAMILY PROTEIN"/>
    <property type="match status" value="1"/>
</dbReference>
<dbReference type="Gene3D" id="3.40.50.720">
    <property type="entry name" value="NAD(P)-binding Rossmann-like Domain"/>
    <property type="match status" value="1"/>
</dbReference>
<dbReference type="Gene3D" id="3.40.50.150">
    <property type="entry name" value="Vaccinia Virus protein VP39"/>
    <property type="match status" value="1"/>
</dbReference>
<feature type="domain" description="Methyltransferase FkbM" evidence="1">
    <location>
        <begin position="192"/>
        <end position="339"/>
    </location>
</feature>
<comment type="caution">
    <text evidence="2">The sequence shown here is derived from an EMBL/GenBank/DDBJ whole genome shotgun (WGS) entry which is preliminary data.</text>
</comment>
<organism evidence="2 3">
    <name type="scientific">Selenomonas artemidis F0399</name>
    <dbReference type="NCBI Taxonomy" id="749551"/>
    <lineage>
        <taxon>Bacteria</taxon>
        <taxon>Bacillati</taxon>
        <taxon>Bacillota</taxon>
        <taxon>Negativicutes</taxon>
        <taxon>Selenomonadales</taxon>
        <taxon>Selenomonadaceae</taxon>
        <taxon>Selenomonas</taxon>
    </lineage>
</organism>
<dbReference type="HOGENOM" id="CLU_048284_0_0_9"/>
<dbReference type="EMBL" id="AECV01000025">
    <property type="protein sequence ID" value="EFW29375.1"/>
    <property type="molecule type" value="Genomic_DNA"/>
</dbReference>
<dbReference type="InterPro" id="IPR006342">
    <property type="entry name" value="FkbM_mtfrase"/>
</dbReference>
<dbReference type="GO" id="GO:0032259">
    <property type="term" value="P:methylation"/>
    <property type="evidence" value="ECO:0007669"/>
    <property type="project" value="UniProtKB-KW"/>
</dbReference>
<dbReference type="InterPro" id="IPR029063">
    <property type="entry name" value="SAM-dependent_MTases_sf"/>
</dbReference>
<dbReference type="PANTHER" id="PTHR34203:SF15">
    <property type="entry name" value="SLL1173 PROTEIN"/>
    <property type="match status" value="1"/>
</dbReference>
<keyword evidence="2" id="KW-0489">Methyltransferase</keyword>
<evidence type="ECO:0000313" key="3">
    <source>
        <dbReference type="Proteomes" id="UP000004633"/>
    </source>
</evidence>